<keyword evidence="2" id="KW-0963">Cytoplasm</keyword>
<dbReference type="InterPro" id="IPR006016">
    <property type="entry name" value="UspA"/>
</dbReference>
<dbReference type="InterPro" id="IPR014729">
    <property type="entry name" value="Rossmann-like_a/b/a_fold"/>
</dbReference>
<sequence length="145" mass="16167">MYKHILLPTDGSEVSRRAVDQGLELAKTLGARVYALHVILPFQALSYMTQIIPESETSYTEESVRWAEHYLGEVREKAAQAGVPCDSDFVFEKHPCDAILDVAKKRGCDLIVMGSHGWHGFTKLLLGSETQKVLVRSPLPVLVCR</sequence>
<evidence type="ECO:0000313" key="5">
    <source>
        <dbReference type="Proteomes" id="UP000823790"/>
    </source>
</evidence>
<dbReference type="Pfam" id="PF00582">
    <property type="entry name" value="Usp"/>
    <property type="match status" value="1"/>
</dbReference>
<dbReference type="SUPFAM" id="SSF52402">
    <property type="entry name" value="Adenine nucleotide alpha hydrolases-like"/>
    <property type="match status" value="1"/>
</dbReference>
<dbReference type="RefSeq" id="WP_209618024.1">
    <property type="nucleotide sequence ID" value="NZ_JAGJRS010000014.1"/>
</dbReference>
<name>A0ABS4DLU4_9GAMM</name>
<dbReference type="PANTHER" id="PTHR46268">
    <property type="entry name" value="STRESS RESPONSE PROTEIN NHAX"/>
    <property type="match status" value="1"/>
</dbReference>
<dbReference type="PANTHER" id="PTHR46268:SF15">
    <property type="entry name" value="UNIVERSAL STRESS PROTEIN HP_0031"/>
    <property type="match status" value="1"/>
</dbReference>
<reference evidence="4 5" key="1">
    <citation type="submission" date="2021-04" db="EMBL/GenBank/DDBJ databases">
        <authorList>
            <person name="Huq M.A."/>
        </authorList>
    </citation>
    <scope>NUCLEOTIDE SEQUENCE [LARGE SCALE GENOMIC DNA]</scope>
    <source>
        <strain evidence="4 5">MAH-13</strain>
    </source>
</reference>
<keyword evidence="5" id="KW-1185">Reference proteome</keyword>
<protein>
    <recommendedName>
        <fullName evidence="2">Universal stress protein</fullName>
    </recommendedName>
</protein>
<dbReference type="Proteomes" id="UP000823790">
    <property type="component" value="Unassembled WGS sequence"/>
</dbReference>
<comment type="similarity">
    <text evidence="1 2">Belongs to the universal stress protein A family.</text>
</comment>
<proteinExistence type="inferred from homology"/>
<feature type="domain" description="UspA" evidence="3">
    <location>
        <begin position="1"/>
        <end position="145"/>
    </location>
</feature>
<dbReference type="InterPro" id="IPR006015">
    <property type="entry name" value="Universal_stress_UspA"/>
</dbReference>
<evidence type="ECO:0000256" key="2">
    <source>
        <dbReference type="PIRNR" id="PIRNR006276"/>
    </source>
</evidence>
<dbReference type="CDD" id="cd00293">
    <property type="entry name" value="USP-like"/>
    <property type="match status" value="1"/>
</dbReference>
<gene>
    <name evidence="4" type="ORF">J7I44_06940</name>
</gene>
<dbReference type="EMBL" id="JAGJRS010000014">
    <property type="protein sequence ID" value="MBP1474029.1"/>
    <property type="molecule type" value="Genomic_DNA"/>
</dbReference>
<comment type="caution">
    <text evidence="4">The sequence shown here is derived from an EMBL/GenBank/DDBJ whole genome shotgun (WGS) entry which is preliminary data.</text>
</comment>
<dbReference type="PIRSF" id="PIRSF006276">
    <property type="entry name" value="UspA"/>
    <property type="match status" value="1"/>
</dbReference>
<evidence type="ECO:0000259" key="3">
    <source>
        <dbReference type="Pfam" id="PF00582"/>
    </source>
</evidence>
<dbReference type="Gene3D" id="3.40.50.620">
    <property type="entry name" value="HUPs"/>
    <property type="match status" value="1"/>
</dbReference>
<evidence type="ECO:0000256" key="1">
    <source>
        <dbReference type="ARBA" id="ARBA00008791"/>
    </source>
</evidence>
<evidence type="ECO:0000313" key="4">
    <source>
        <dbReference type="EMBL" id="MBP1474029.1"/>
    </source>
</evidence>
<comment type="subcellular location">
    <subcellularLocation>
        <location evidence="2">Cytoplasm</location>
    </subcellularLocation>
</comment>
<accession>A0ABS4DLU4</accession>
<dbReference type="PRINTS" id="PR01438">
    <property type="entry name" value="UNVRSLSTRESS"/>
</dbReference>
<organism evidence="4 5">
    <name type="scientific">Frateuria flava</name>
    <dbReference type="NCBI Taxonomy" id="2821489"/>
    <lineage>
        <taxon>Bacteria</taxon>
        <taxon>Pseudomonadati</taxon>
        <taxon>Pseudomonadota</taxon>
        <taxon>Gammaproteobacteria</taxon>
        <taxon>Lysobacterales</taxon>
        <taxon>Rhodanobacteraceae</taxon>
        <taxon>Frateuria</taxon>
    </lineage>
</organism>